<keyword evidence="3" id="KW-1185">Reference proteome</keyword>
<keyword evidence="2" id="KW-0540">Nuclease</keyword>
<keyword evidence="2" id="KW-0255">Endonuclease</keyword>
<dbReference type="OrthoDB" id="9811869at2"/>
<name>A0A4Y6RP00_9BURK</name>
<organism evidence="2 3">
    <name type="scientific">Janthinobacterium tructae</name>
    <dbReference type="NCBI Taxonomy" id="2590869"/>
    <lineage>
        <taxon>Bacteria</taxon>
        <taxon>Pseudomonadati</taxon>
        <taxon>Pseudomonadota</taxon>
        <taxon>Betaproteobacteria</taxon>
        <taxon>Burkholderiales</taxon>
        <taxon>Oxalobacteraceae</taxon>
        <taxon>Janthinobacterium</taxon>
    </lineage>
</organism>
<dbReference type="GO" id="GO:0004519">
    <property type="term" value="F:endonuclease activity"/>
    <property type="evidence" value="ECO:0007669"/>
    <property type="project" value="UniProtKB-KW"/>
</dbReference>
<dbReference type="Pfam" id="PF13391">
    <property type="entry name" value="HNH_2"/>
    <property type="match status" value="1"/>
</dbReference>
<protein>
    <submittedName>
        <fullName evidence="2">HNH endonuclease</fullName>
    </submittedName>
</protein>
<feature type="domain" description="HNH nuclease" evidence="1">
    <location>
        <begin position="177"/>
        <end position="230"/>
    </location>
</feature>
<sequence length="279" mass="30505">MVVVLANALNCNQARTTGSPGYGILFEITGRSNPGQFTLFARRKKTGAGVVALAISDAAIGARASELLALVHDLCRDPGVAVVKEGKNRWPAIGFKTVAAGKQIIQAVSTFILDKPLNIQPILKVRDSFADLVDPGDDPAFRAYVATLSETEREIIIKARVGQGPFRDGLIDRWAGCSVTGCGLTEVLIASHIKPWSKCETPIERLGAANGLLLTPNLDKLFDRGLISFDDNFRIIFSPGLKDGFAQMLNVDKHMRLKSSKHTDMLPFLEWHRQHVFRS</sequence>
<dbReference type="InterPro" id="IPR003615">
    <property type="entry name" value="HNH_nuc"/>
</dbReference>
<dbReference type="Proteomes" id="UP000316665">
    <property type="component" value="Chromosome"/>
</dbReference>
<reference evidence="2 3" key="1">
    <citation type="submission" date="2019-06" db="EMBL/GenBank/DDBJ databases">
        <title>Complete genome sequence of Janthinobacterium sp. SNU WT3 isolated from diseased rainbow trout.</title>
        <authorList>
            <person name="Oh W.T."/>
            <person name="Park S.C."/>
        </authorList>
    </citation>
    <scope>NUCLEOTIDE SEQUENCE [LARGE SCALE GENOMIC DNA]</scope>
    <source>
        <strain evidence="2 3">SNU WT3</strain>
    </source>
</reference>
<dbReference type="AlphaFoldDB" id="A0A4Y6RP00"/>
<evidence type="ECO:0000259" key="1">
    <source>
        <dbReference type="Pfam" id="PF13391"/>
    </source>
</evidence>
<dbReference type="EMBL" id="CP041185">
    <property type="protein sequence ID" value="QDG73975.1"/>
    <property type="molecule type" value="Genomic_DNA"/>
</dbReference>
<accession>A0A4Y6RP00</accession>
<keyword evidence="2" id="KW-0378">Hydrolase</keyword>
<proteinExistence type="predicted"/>
<evidence type="ECO:0000313" key="3">
    <source>
        <dbReference type="Proteomes" id="UP000316665"/>
    </source>
</evidence>
<dbReference type="KEGG" id="jas:FJQ89_06995"/>
<gene>
    <name evidence="2" type="ORF">FJQ89_06995</name>
</gene>
<evidence type="ECO:0000313" key="2">
    <source>
        <dbReference type="EMBL" id="QDG73975.1"/>
    </source>
</evidence>